<dbReference type="EMBL" id="JBHSIS010000006">
    <property type="protein sequence ID" value="MFC4854324.1"/>
    <property type="molecule type" value="Genomic_DNA"/>
</dbReference>
<evidence type="ECO:0000256" key="3">
    <source>
        <dbReference type="ARBA" id="ARBA00022679"/>
    </source>
</evidence>
<reference evidence="10" key="1">
    <citation type="journal article" date="2019" name="Int. J. Syst. Evol. Microbiol.">
        <title>The Global Catalogue of Microorganisms (GCM) 10K type strain sequencing project: providing services to taxonomists for standard genome sequencing and annotation.</title>
        <authorList>
            <consortium name="The Broad Institute Genomics Platform"/>
            <consortium name="The Broad Institute Genome Sequencing Center for Infectious Disease"/>
            <person name="Wu L."/>
            <person name="Ma J."/>
        </authorList>
    </citation>
    <scope>NUCLEOTIDE SEQUENCE [LARGE SCALE GENOMIC DNA]</scope>
    <source>
        <strain evidence="10">ZS-22-S1</strain>
    </source>
</reference>
<gene>
    <name evidence="9" type="ORF">ACFPCV_12490</name>
</gene>
<dbReference type="RefSeq" id="WP_378056270.1">
    <property type="nucleotide sequence ID" value="NZ_JBHSIS010000006.1"/>
</dbReference>
<dbReference type="Pfam" id="PF09594">
    <property type="entry name" value="GT87"/>
    <property type="match status" value="1"/>
</dbReference>
<evidence type="ECO:0000313" key="10">
    <source>
        <dbReference type="Proteomes" id="UP001595859"/>
    </source>
</evidence>
<evidence type="ECO:0000256" key="6">
    <source>
        <dbReference type="ARBA" id="ARBA00023136"/>
    </source>
</evidence>
<evidence type="ECO:0000256" key="7">
    <source>
        <dbReference type="ARBA" id="ARBA00024033"/>
    </source>
</evidence>
<keyword evidence="10" id="KW-1185">Reference proteome</keyword>
<feature type="transmembrane region" description="Helical" evidence="8">
    <location>
        <begin position="83"/>
        <end position="101"/>
    </location>
</feature>
<evidence type="ECO:0000256" key="4">
    <source>
        <dbReference type="ARBA" id="ARBA00022692"/>
    </source>
</evidence>
<sequence>MPLLLIGLLVVNAGVLSWFLSPPSPAMLRIDLDVYRLGAQVWLAGGDLYGRLPATLIGNHLPFTYPPVSAVLFTPFTLLSHQAGSFVLTLASIVVLAFVLVVMARSQAVRPVFVLVGAFLPLALALEPVRVTLYFGQINVLLMGLVAADCLVRGPKWPRGVLVGLAAAVKLTPAAFVLFFLLRGDRRAALTAVVSFACVTAAGFVLNWRGSVRYWTSTLFDPGRIGKVSHESNLSLAGVLARLGGERGVLWLALVCAVVAVGVLAVRRALDPVVALGLNGFVVLLVSPVSWSHHWVWAVPLLFATGVAAWRHRSRVPAAFTAGGVVLFLVSPHWWYEADDGTTVAGFVVGNAYAWCALGVLAWWAFRSADRQLGRAGVHVDHRAVA</sequence>
<feature type="transmembrane region" description="Helical" evidence="8">
    <location>
        <begin position="161"/>
        <end position="182"/>
    </location>
</feature>
<evidence type="ECO:0000313" key="9">
    <source>
        <dbReference type="EMBL" id="MFC4854324.1"/>
    </source>
</evidence>
<feature type="transmembrane region" description="Helical" evidence="8">
    <location>
        <begin position="342"/>
        <end position="366"/>
    </location>
</feature>
<keyword evidence="3" id="KW-0808">Transferase</keyword>
<feature type="transmembrane region" description="Helical" evidence="8">
    <location>
        <begin position="317"/>
        <end position="336"/>
    </location>
</feature>
<keyword evidence="2" id="KW-1003">Cell membrane</keyword>
<evidence type="ECO:0000256" key="5">
    <source>
        <dbReference type="ARBA" id="ARBA00022989"/>
    </source>
</evidence>
<accession>A0ABV9S064</accession>
<comment type="caution">
    <text evidence="9">The sequence shown here is derived from an EMBL/GenBank/DDBJ whole genome shotgun (WGS) entry which is preliminary data.</text>
</comment>
<feature type="transmembrane region" description="Helical" evidence="8">
    <location>
        <begin position="249"/>
        <end position="270"/>
    </location>
</feature>
<keyword evidence="6 8" id="KW-0472">Membrane</keyword>
<protein>
    <submittedName>
        <fullName evidence="9">Glycosyltransferase 87 family protein</fullName>
    </submittedName>
</protein>
<organism evidence="9 10">
    <name type="scientific">Actinophytocola glycyrrhizae</name>
    <dbReference type="NCBI Taxonomy" id="2044873"/>
    <lineage>
        <taxon>Bacteria</taxon>
        <taxon>Bacillati</taxon>
        <taxon>Actinomycetota</taxon>
        <taxon>Actinomycetes</taxon>
        <taxon>Pseudonocardiales</taxon>
        <taxon>Pseudonocardiaceae</taxon>
    </lineage>
</organism>
<comment type="similarity">
    <text evidence="7">Belongs to the glycosyltransferase 87 family.</text>
</comment>
<keyword evidence="5 8" id="KW-1133">Transmembrane helix</keyword>
<feature type="transmembrane region" description="Helical" evidence="8">
    <location>
        <begin position="188"/>
        <end position="208"/>
    </location>
</feature>
<comment type="subcellular location">
    <subcellularLocation>
        <location evidence="1">Cell membrane</location>
        <topology evidence="1">Multi-pass membrane protein</topology>
    </subcellularLocation>
</comment>
<evidence type="ECO:0000256" key="1">
    <source>
        <dbReference type="ARBA" id="ARBA00004651"/>
    </source>
</evidence>
<evidence type="ECO:0000256" key="2">
    <source>
        <dbReference type="ARBA" id="ARBA00022475"/>
    </source>
</evidence>
<name>A0ABV9S064_9PSEU</name>
<feature type="transmembrane region" description="Helical" evidence="8">
    <location>
        <begin position="108"/>
        <end position="126"/>
    </location>
</feature>
<dbReference type="InterPro" id="IPR018584">
    <property type="entry name" value="GT87"/>
</dbReference>
<proteinExistence type="inferred from homology"/>
<keyword evidence="4 8" id="KW-0812">Transmembrane</keyword>
<dbReference type="Proteomes" id="UP001595859">
    <property type="component" value="Unassembled WGS sequence"/>
</dbReference>
<evidence type="ECO:0000256" key="8">
    <source>
        <dbReference type="SAM" id="Phobius"/>
    </source>
</evidence>